<evidence type="ECO:0000259" key="3">
    <source>
        <dbReference type="Pfam" id="PF01557"/>
    </source>
</evidence>
<organism evidence="4 5">
    <name type="scientific">Collybiopsis confluens</name>
    <dbReference type="NCBI Taxonomy" id="2823264"/>
    <lineage>
        <taxon>Eukaryota</taxon>
        <taxon>Fungi</taxon>
        <taxon>Dikarya</taxon>
        <taxon>Basidiomycota</taxon>
        <taxon>Agaricomycotina</taxon>
        <taxon>Agaricomycetes</taxon>
        <taxon>Agaricomycetidae</taxon>
        <taxon>Agaricales</taxon>
        <taxon>Marasmiineae</taxon>
        <taxon>Omphalotaceae</taxon>
        <taxon>Collybiopsis</taxon>
    </lineage>
</organism>
<dbReference type="InterPro" id="IPR011234">
    <property type="entry name" value="Fumarylacetoacetase-like_C"/>
</dbReference>
<dbReference type="EMBL" id="JAACJN010000010">
    <property type="protein sequence ID" value="KAF5391445.1"/>
    <property type="molecule type" value="Genomic_DNA"/>
</dbReference>
<keyword evidence="2" id="KW-0479">Metal-binding</keyword>
<name>A0A8H5MEH0_9AGAR</name>
<keyword evidence="5" id="KW-1185">Reference proteome</keyword>
<dbReference type="OrthoDB" id="74910at2759"/>
<dbReference type="Pfam" id="PF01557">
    <property type="entry name" value="FAA_hydrolase"/>
    <property type="match status" value="1"/>
</dbReference>
<evidence type="ECO:0000313" key="5">
    <source>
        <dbReference type="Proteomes" id="UP000518752"/>
    </source>
</evidence>
<gene>
    <name evidence="4" type="ORF">D9757_002077</name>
</gene>
<accession>A0A8H5MEH0</accession>
<dbReference type="GO" id="GO:0018773">
    <property type="term" value="F:acetylpyruvate hydrolase activity"/>
    <property type="evidence" value="ECO:0007669"/>
    <property type="project" value="TreeGrafter"/>
</dbReference>
<dbReference type="SUPFAM" id="SSF56529">
    <property type="entry name" value="FAH"/>
    <property type="match status" value="1"/>
</dbReference>
<protein>
    <recommendedName>
        <fullName evidence="3">Fumarylacetoacetase-like C-terminal domain-containing protein</fullName>
    </recommendedName>
</protein>
<dbReference type="PANTHER" id="PTHR11820">
    <property type="entry name" value="ACYLPYRUVASE"/>
    <property type="match status" value="1"/>
</dbReference>
<comment type="caution">
    <text evidence="4">The sequence shown here is derived from an EMBL/GenBank/DDBJ whole genome shotgun (WGS) entry which is preliminary data.</text>
</comment>
<evidence type="ECO:0000313" key="4">
    <source>
        <dbReference type="EMBL" id="KAF5391445.1"/>
    </source>
</evidence>
<proteinExistence type="inferred from homology"/>
<evidence type="ECO:0000256" key="1">
    <source>
        <dbReference type="ARBA" id="ARBA00010211"/>
    </source>
</evidence>
<feature type="domain" description="Fumarylacetoacetase-like C-terminal" evidence="3">
    <location>
        <begin position="13"/>
        <end position="174"/>
    </location>
</feature>
<dbReference type="PANTHER" id="PTHR11820:SF7">
    <property type="entry name" value="ACYLPYRUVASE FAHD1, MITOCHONDRIAL"/>
    <property type="match status" value="1"/>
</dbReference>
<reference evidence="4 5" key="1">
    <citation type="journal article" date="2020" name="ISME J.">
        <title>Uncovering the hidden diversity of litter-decomposition mechanisms in mushroom-forming fungi.</title>
        <authorList>
            <person name="Floudas D."/>
            <person name="Bentzer J."/>
            <person name="Ahren D."/>
            <person name="Johansson T."/>
            <person name="Persson P."/>
            <person name="Tunlid A."/>
        </authorList>
    </citation>
    <scope>NUCLEOTIDE SEQUENCE [LARGE SCALE GENOMIC DNA]</scope>
    <source>
        <strain evidence="4 5">CBS 406.79</strain>
    </source>
</reference>
<evidence type="ECO:0000256" key="2">
    <source>
        <dbReference type="ARBA" id="ARBA00022723"/>
    </source>
</evidence>
<dbReference type="GO" id="GO:0005739">
    <property type="term" value="C:mitochondrion"/>
    <property type="evidence" value="ECO:0007669"/>
    <property type="project" value="TreeGrafter"/>
</dbReference>
<sequence>MSITQDFVKHGKKIVAIGRNYDAHIKELGNPPNAEPWFFLKPTTSYLPNGGTILIPKGVNLHHEIELGVVIGKEGKDIPRENWEQYVAGYALGIDLTARNFQQYVKAKSLPWTSAKGFDTFCPISDFVPKDKIPDPMNVVIWIKASFHLFVSPVRKCLNGNSSIQVNEMERQRGKSSFIPFLEPP</sequence>
<comment type="similarity">
    <text evidence="1">Belongs to the FAH family.</text>
</comment>
<dbReference type="Proteomes" id="UP000518752">
    <property type="component" value="Unassembled WGS sequence"/>
</dbReference>
<dbReference type="InterPro" id="IPR036663">
    <property type="entry name" value="Fumarylacetoacetase_C_sf"/>
</dbReference>
<dbReference type="Gene3D" id="3.90.850.10">
    <property type="entry name" value="Fumarylacetoacetase-like, C-terminal domain"/>
    <property type="match status" value="1"/>
</dbReference>
<dbReference type="AlphaFoldDB" id="A0A8H5MEH0"/>
<dbReference type="GO" id="GO:0046872">
    <property type="term" value="F:metal ion binding"/>
    <property type="evidence" value="ECO:0007669"/>
    <property type="project" value="UniProtKB-KW"/>
</dbReference>